<dbReference type="Proteomes" id="UP000076858">
    <property type="component" value="Unassembled WGS sequence"/>
</dbReference>
<dbReference type="GO" id="GO:0004843">
    <property type="term" value="F:cysteine-type deubiquitinase activity"/>
    <property type="evidence" value="ECO:0007669"/>
    <property type="project" value="UniProtKB-EC"/>
</dbReference>
<evidence type="ECO:0000256" key="2">
    <source>
        <dbReference type="ARBA" id="ARBA00012759"/>
    </source>
</evidence>
<dbReference type="InterPro" id="IPR001394">
    <property type="entry name" value="Peptidase_C19_UCH"/>
</dbReference>
<feature type="compositionally biased region" description="Low complexity" evidence="5">
    <location>
        <begin position="315"/>
        <end position="338"/>
    </location>
</feature>
<dbReference type="Pfam" id="PF00443">
    <property type="entry name" value="UCH"/>
    <property type="match status" value="2"/>
</dbReference>
<keyword evidence="7" id="KW-1185">Reference proteome</keyword>
<keyword evidence="3" id="KW-0863">Zinc-finger</keyword>
<dbReference type="Gene3D" id="3.90.70.10">
    <property type="entry name" value="Cysteine proteinases"/>
    <property type="match status" value="3"/>
</dbReference>
<dbReference type="PANTHER" id="PTHR21646">
    <property type="entry name" value="UBIQUITIN CARBOXYL-TERMINAL HYDROLASE"/>
    <property type="match status" value="1"/>
</dbReference>
<dbReference type="GO" id="GO:0008270">
    <property type="term" value="F:zinc ion binding"/>
    <property type="evidence" value="ECO:0007669"/>
    <property type="project" value="UniProtKB-KW"/>
</dbReference>
<dbReference type="SUPFAM" id="SSF57850">
    <property type="entry name" value="RING/U-box"/>
    <property type="match status" value="1"/>
</dbReference>
<feature type="compositionally biased region" description="Polar residues" evidence="5">
    <location>
        <begin position="58"/>
        <end position="79"/>
    </location>
</feature>
<feature type="region of interest" description="Disordered" evidence="5">
    <location>
        <begin position="314"/>
        <end position="338"/>
    </location>
</feature>
<evidence type="ECO:0000313" key="7">
    <source>
        <dbReference type="Proteomes" id="UP000076858"/>
    </source>
</evidence>
<organism evidence="6 7">
    <name type="scientific">Daphnia magna</name>
    <dbReference type="NCBI Taxonomy" id="35525"/>
    <lineage>
        <taxon>Eukaryota</taxon>
        <taxon>Metazoa</taxon>
        <taxon>Ecdysozoa</taxon>
        <taxon>Arthropoda</taxon>
        <taxon>Crustacea</taxon>
        <taxon>Branchiopoda</taxon>
        <taxon>Diplostraca</taxon>
        <taxon>Cladocera</taxon>
        <taxon>Anomopoda</taxon>
        <taxon>Daphniidae</taxon>
        <taxon>Daphnia</taxon>
    </lineage>
</organism>
<evidence type="ECO:0000256" key="3">
    <source>
        <dbReference type="ARBA" id="ARBA00022771"/>
    </source>
</evidence>
<dbReference type="InterPro" id="IPR028889">
    <property type="entry name" value="USP"/>
</dbReference>
<dbReference type="InterPro" id="IPR013083">
    <property type="entry name" value="Znf_RING/FYVE/PHD"/>
</dbReference>
<dbReference type="AlphaFoldDB" id="A0A0P5ENJ3"/>
<dbReference type="InterPro" id="IPR001841">
    <property type="entry name" value="Znf_RING"/>
</dbReference>
<dbReference type="Gene3D" id="3.30.40.10">
    <property type="entry name" value="Zinc/RING finger domain, C3HC4 (zinc finger)"/>
    <property type="match status" value="1"/>
</dbReference>
<dbReference type="OrthoDB" id="2248014at2759"/>
<dbReference type="InterPro" id="IPR050185">
    <property type="entry name" value="Ub_carboxyl-term_hydrolase"/>
</dbReference>
<feature type="region of interest" description="Disordered" evidence="5">
    <location>
        <begin position="1"/>
        <end position="85"/>
    </location>
</feature>
<protein>
    <recommendedName>
        <fullName evidence="2">ubiquitinyl hydrolase 1</fullName>
        <ecNumber evidence="2">3.4.19.12</ecNumber>
    </recommendedName>
</protein>
<dbReference type="PROSITE" id="PS00972">
    <property type="entry name" value="USP_1"/>
    <property type="match status" value="1"/>
</dbReference>
<keyword evidence="6" id="KW-0378">Hydrolase</keyword>
<name>A0A0P5ENJ3_9CRUS</name>
<proteinExistence type="predicted"/>
<evidence type="ECO:0000256" key="5">
    <source>
        <dbReference type="SAM" id="MobiDB-lite"/>
    </source>
</evidence>
<dbReference type="PROSITE" id="PS50235">
    <property type="entry name" value="USP_3"/>
    <property type="match status" value="1"/>
</dbReference>
<feature type="region of interest" description="Disordered" evidence="5">
    <location>
        <begin position="509"/>
        <end position="579"/>
    </location>
</feature>
<evidence type="ECO:0000256" key="1">
    <source>
        <dbReference type="ARBA" id="ARBA00000707"/>
    </source>
</evidence>
<dbReference type="InterPro" id="IPR038765">
    <property type="entry name" value="Papain-like_cys_pep_sf"/>
</dbReference>
<dbReference type="PROSITE" id="PS00973">
    <property type="entry name" value="USP_2"/>
    <property type="match status" value="1"/>
</dbReference>
<keyword evidence="4" id="KW-0862">Zinc</keyword>
<keyword evidence="3" id="KW-0479">Metal-binding</keyword>
<feature type="compositionally biased region" description="Low complexity" evidence="5">
    <location>
        <begin position="536"/>
        <end position="549"/>
    </location>
</feature>
<dbReference type="GO" id="GO:0016579">
    <property type="term" value="P:protein deubiquitination"/>
    <property type="evidence" value="ECO:0007669"/>
    <property type="project" value="InterPro"/>
</dbReference>
<dbReference type="SUPFAM" id="SSF54001">
    <property type="entry name" value="Cysteine proteinases"/>
    <property type="match status" value="1"/>
</dbReference>
<dbReference type="InterPro" id="IPR018200">
    <property type="entry name" value="USP_CS"/>
</dbReference>
<dbReference type="STRING" id="35525.A0A0P5ENJ3"/>
<comment type="catalytic activity">
    <reaction evidence="1">
        <text>Thiol-dependent hydrolysis of ester, thioester, amide, peptide and isopeptide bonds formed by the C-terminal Gly of ubiquitin (a 76-residue protein attached to proteins as an intracellular targeting signal).</text>
        <dbReference type="EC" id="3.4.19.12"/>
    </reaction>
</comment>
<dbReference type="EC" id="3.4.19.12" evidence="2"/>
<feature type="compositionally biased region" description="Low complexity" evidence="5">
    <location>
        <begin position="516"/>
        <end position="526"/>
    </location>
</feature>
<feature type="compositionally biased region" description="Polar residues" evidence="5">
    <location>
        <begin position="566"/>
        <end position="577"/>
    </location>
</feature>
<gene>
    <name evidence="6" type="ORF">APZ42_011035</name>
</gene>
<accession>A0A0P5ENJ3</accession>
<dbReference type="CDD" id="cd02674">
    <property type="entry name" value="Peptidase_C19R"/>
    <property type="match status" value="1"/>
</dbReference>
<evidence type="ECO:0000256" key="4">
    <source>
        <dbReference type="ARBA" id="ARBA00022833"/>
    </source>
</evidence>
<dbReference type="PANTHER" id="PTHR21646:SF35">
    <property type="match status" value="1"/>
</dbReference>
<evidence type="ECO:0000313" key="6">
    <source>
        <dbReference type="EMBL" id="KZS21924.1"/>
    </source>
</evidence>
<reference evidence="6 7" key="1">
    <citation type="submission" date="2016-03" db="EMBL/GenBank/DDBJ databases">
        <title>EvidentialGene: Evidence-directed Construction of Genes on Genomes.</title>
        <authorList>
            <person name="Gilbert D.G."/>
            <person name="Choi J.-H."/>
            <person name="Mockaitis K."/>
            <person name="Colbourne J."/>
            <person name="Pfrender M."/>
        </authorList>
    </citation>
    <scope>NUCLEOTIDE SEQUENCE [LARGE SCALE GENOMIC DNA]</scope>
    <source>
        <strain evidence="6 7">Xinb3</strain>
        <tissue evidence="6">Complete organism</tissue>
    </source>
</reference>
<dbReference type="EMBL" id="LRGB01000007">
    <property type="protein sequence ID" value="KZS21924.1"/>
    <property type="molecule type" value="Genomic_DNA"/>
</dbReference>
<dbReference type="PROSITE" id="PS50089">
    <property type="entry name" value="ZF_RING_2"/>
    <property type="match status" value="1"/>
</dbReference>
<comment type="caution">
    <text evidence="6">The sequence shown here is derived from an EMBL/GenBank/DDBJ whole genome shotgun (WGS) entry which is preliminary data.</text>
</comment>
<sequence>MAHEGSSVHVSSPPDELVPSTKDTGDNCQQDLWYTEGNDIIEAGGPSSVEVQPDLSGSPRSISASSQLDDFNSSISPSNPLAEAEGGDLDIMGIANSWNDDEAFCNESAIPARGMELSCLSLGQTASSGPWPSPTPLFPTALDLFEDDRETVCELLGDVADSNSIPGVCGLRNLGNTCFMNAGLQCLINTPPLLNYFHSNSIDEQYPGCNSVHLTAQFATFLLKMWSGRFSTLRPAEFKHTLSLYHPQFKDYRQHDCQEFLALLLDSLHEHLSQTALKEGNPNHPRDIVTVPGHDADLPADCCLLTEEPMELYESSRSSQLSSPRSSSDSVETSSSCTTSCSSTRVKAAALSLRSLPIPEEVKQPLFPLSIHPPSQDGTVTDVLFKGSALSPQKGSLIMERNMLNQCSDPVQNIVLEKNLLSEISSMMKESKTANVNISAGSAETSPNNEIFFDSGKFPATDQAKPRAAVASTLVRNTDSAQILLQAQQHIIQKNKIKNTNMLKETAKRLSEDQNLSSPSSFPLSSAEVTPSGDQSLPSPNNENISSISKKARLENDGGQEAPTVGPTNDNRGTSPWDSLGALNKAVREEESCRSDNGVSVTNSMASESVVTHTFQGQFRSTVVCCSCKHVSVTYEPFMYLSVPLPRALERQIEVVYIPASGTAGSSRHRLLLQQYDEVSKLRQMLAKCLGLEDERSGRLVLAEVANRVIVRFLEDQLLLRNLTDGQHRSVYAFAVPPPCPSLTPSALSSSDNSCSTLASVSASTTQPSDSAESKLPSPVIEHSWKSCAICLEEMADTELRKHTSCTCLLCQSCIEASCRHHRSSFGSRLGEYLQCPVCSMDVKPEEEFAPLDKLHYYQPVIRLLNLPVLFRLASNSRSASPKSSRLVGHPRLLQLPNLVSPRSLYDTVKNIYPKVNAFDLCFVDQQGVRCPRCVYPNRCNGCKISAEADQISLQPGDCLAVQVYTLENEDFAFAVTKWEKVFDLQTVAEQDDSVNSSSSSASRFQKEPLTLDDCLTAFSESETLDEGNPWFCPKCQKSQCASKTLSICQAPPYLIVYLKRFVFHDNSSSKLDNRVEFPLTGLSLQPYIDRGDVNNGDDNEDYMYDLYGVVCHFGSASSGHYTAYTRHVNSKDWHYYNDETVLSRAPQDEDFSHGYVLFYQRRNRQSCQDEVVVPCVMDK</sequence>